<evidence type="ECO:0000313" key="1">
    <source>
        <dbReference type="EMBL" id="EEP69016.1"/>
    </source>
</evidence>
<comment type="caution">
    <text evidence="1">The sequence shown here is derived from an EMBL/GenBank/DDBJ whole genome shotgun (WGS) entry which is preliminary data.</text>
</comment>
<reference evidence="1" key="1">
    <citation type="submission" date="2009-04" db="EMBL/GenBank/DDBJ databases">
        <authorList>
            <person name="Weinstock G."/>
            <person name="Sodergren E."/>
            <person name="Clifton S."/>
            <person name="Fulton L."/>
            <person name="Fulton B."/>
            <person name="Courtney L."/>
            <person name="Fronick C."/>
            <person name="Harrison M."/>
            <person name="Strong C."/>
            <person name="Farmer C."/>
            <person name="Delahaunty K."/>
            <person name="Markovic C."/>
            <person name="Hall O."/>
            <person name="Minx P."/>
            <person name="Tomlinson C."/>
            <person name="Mitreva M."/>
            <person name="Nelson J."/>
            <person name="Hou S."/>
            <person name="Wollam A."/>
            <person name="Pepin K.H."/>
            <person name="Johnson M."/>
            <person name="Bhonagiri V."/>
            <person name="Nash W.E."/>
            <person name="Warren W."/>
            <person name="Chinwalla A."/>
            <person name="Mardis E.R."/>
            <person name="Wilson R.K."/>
        </authorList>
    </citation>
    <scope>NUCLEOTIDE SEQUENCE [LARGE SCALE GENOMIC DNA]</scope>
    <source>
        <strain evidence="1">ATCC 51147</strain>
    </source>
</reference>
<organism evidence="1 2">
    <name type="scientific">Kingella oralis ATCC 51147</name>
    <dbReference type="NCBI Taxonomy" id="629741"/>
    <lineage>
        <taxon>Bacteria</taxon>
        <taxon>Pseudomonadati</taxon>
        <taxon>Pseudomonadota</taxon>
        <taxon>Betaproteobacteria</taxon>
        <taxon>Neisseriales</taxon>
        <taxon>Neisseriaceae</taxon>
        <taxon>Kingella</taxon>
    </lineage>
</organism>
<dbReference type="Proteomes" id="UP000003009">
    <property type="component" value="Unassembled WGS sequence"/>
</dbReference>
<sequence>MCFRLPFYSSQCTACKQAVGGADWRFRLPKHLCSRLGSLKVWLVLCGWYLRSLNHALHASGALTFLCFAKEKEAKERRPRRAGLATPNFPYSASFFRRVRTSRTSCVVEQAHAFSRKKDASFGWT</sequence>
<accession>C4GFL1</accession>
<protein>
    <submittedName>
        <fullName evidence="1">Uncharacterized protein</fullName>
    </submittedName>
</protein>
<evidence type="ECO:0000313" key="2">
    <source>
        <dbReference type="Proteomes" id="UP000003009"/>
    </source>
</evidence>
<dbReference type="STRING" id="629741.GCWU000324_00927"/>
<proteinExistence type="predicted"/>
<name>C4GFL1_9NEIS</name>
<dbReference type="EMBL" id="ACJW02000002">
    <property type="protein sequence ID" value="EEP69016.1"/>
    <property type="molecule type" value="Genomic_DNA"/>
</dbReference>
<dbReference type="AlphaFoldDB" id="C4GFL1"/>
<dbReference type="HOGENOM" id="CLU_1989644_0_0_4"/>
<gene>
    <name evidence="1" type="ORF">GCWU000324_00927</name>
</gene>
<keyword evidence="2" id="KW-1185">Reference proteome</keyword>